<gene>
    <name evidence="1" type="primary">BRCA2B</name>
    <name evidence="1" type="ORF">CR513_36800</name>
</gene>
<comment type="caution">
    <text evidence="1">The sequence shown here is derived from an EMBL/GenBank/DDBJ whole genome shotgun (WGS) entry which is preliminary data.</text>
</comment>
<evidence type="ECO:0000313" key="1">
    <source>
        <dbReference type="EMBL" id="RDX82411.1"/>
    </source>
</evidence>
<organism evidence="1 2">
    <name type="scientific">Mucuna pruriens</name>
    <name type="common">Velvet bean</name>
    <name type="synonym">Dolichos pruriens</name>
    <dbReference type="NCBI Taxonomy" id="157652"/>
    <lineage>
        <taxon>Eukaryota</taxon>
        <taxon>Viridiplantae</taxon>
        <taxon>Streptophyta</taxon>
        <taxon>Embryophyta</taxon>
        <taxon>Tracheophyta</taxon>
        <taxon>Spermatophyta</taxon>
        <taxon>Magnoliopsida</taxon>
        <taxon>eudicotyledons</taxon>
        <taxon>Gunneridae</taxon>
        <taxon>Pentapetalae</taxon>
        <taxon>rosids</taxon>
        <taxon>fabids</taxon>
        <taxon>Fabales</taxon>
        <taxon>Fabaceae</taxon>
        <taxon>Papilionoideae</taxon>
        <taxon>50 kb inversion clade</taxon>
        <taxon>NPAAA clade</taxon>
        <taxon>indigoferoid/millettioid clade</taxon>
        <taxon>Phaseoleae</taxon>
        <taxon>Mucuna</taxon>
    </lineage>
</organism>
<dbReference type="OrthoDB" id="21095at2759"/>
<accession>A0A371FVV1</accession>
<protein>
    <submittedName>
        <fullName evidence="1">Protein BREAST CANCER SUSCEPTIBILITY 2-like B</fullName>
    </submittedName>
</protein>
<sequence length="216" mass="24538">MFHCQSNKLLEDCLWDRSFESGEQDYVAGTGQFHPLRLSSGQSVVMSEGMENKMMELHNQRCSVVVDGIISEYEKERSHIYYDSDSEGAKIYNMLETTEEPEFLMADMSPEQLSSISAYKAKLKRQSEMEKSIEKALEDAGLGNREVTPLMRLRNVDNDDDFGLLLISFTKNVTALSNANARIVEVKIYENNGSEDLRVEMKICKGFQPRIPGQSI</sequence>
<reference evidence="1" key="1">
    <citation type="submission" date="2018-05" db="EMBL/GenBank/DDBJ databases">
        <title>Draft genome of Mucuna pruriens seed.</title>
        <authorList>
            <person name="Nnadi N.E."/>
            <person name="Vos R."/>
            <person name="Hasami M.H."/>
            <person name="Devisetty U.K."/>
            <person name="Aguiy J.C."/>
        </authorList>
    </citation>
    <scope>NUCLEOTIDE SEQUENCE [LARGE SCALE GENOMIC DNA]</scope>
    <source>
        <strain evidence="1">JCA_2017</strain>
    </source>
</reference>
<evidence type="ECO:0000313" key="2">
    <source>
        <dbReference type="Proteomes" id="UP000257109"/>
    </source>
</evidence>
<dbReference type="EMBL" id="QJKJ01007644">
    <property type="protein sequence ID" value="RDX82411.1"/>
    <property type="molecule type" value="Genomic_DNA"/>
</dbReference>
<dbReference type="AlphaFoldDB" id="A0A371FVV1"/>
<dbReference type="InterPro" id="IPR015525">
    <property type="entry name" value="BRCA2"/>
</dbReference>
<dbReference type="GO" id="GO:0000724">
    <property type="term" value="P:double-strand break repair via homologous recombination"/>
    <property type="evidence" value="ECO:0007669"/>
    <property type="project" value="InterPro"/>
</dbReference>
<feature type="non-terminal residue" evidence="1">
    <location>
        <position position="216"/>
    </location>
</feature>
<dbReference type="Proteomes" id="UP000257109">
    <property type="component" value="Unassembled WGS sequence"/>
</dbReference>
<dbReference type="PANTHER" id="PTHR11289">
    <property type="entry name" value="BREAST CANCER TYPE 2 SUSCEPTIBILITY PROTEIN BRCA2"/>
    <property type="match status" value="1"/>
</dbReference>
<dbReference type="Gene3D" id="6.10.70.10">
    <property type="match status" value="1"/>
</dbReference>
<dbReference type="PANTHER" id="PTHR11289:SF0">
    <property type="entry name" value="BREAST CANCER TYPE 2 SUSCEPTIBILITY PROTEIN"/>
    <property type="match status" value="1"/>
</dbReference>
<dbReference type="STRING" id="157652.A0A371FVV1"/>
<proteinExistence type="predicted"/>
<keyword evidence="2" id="KW-1185">Reference proteome</keyword>
<name>A0A371FVV1_MUCPR</name>
<dbReference type="SUPFAM" id="SSF81878">
    <property type="entry name" value="BRCA2 tower domain"/>
    <property type="match status" value="1"/>
</dbReference>
<dbReference type="GO" id="GO:0006355">
    <property type="term" value="P:regulation of DNA-templated transcription"/>
    <property type="evidence" value="ECO:0007669"/>
    <property type="project" value="TreeGrafter"/>
</dbReference>